<dbReference type="EMBL" id="BSOO01000032">
    <property type="protein sequence ID" value="GLR48627.1"/>
    <property type="molecule type" value="Genomic_DNA"/>
</dbReference>
<evidence type="ECO:0000259" key="1">
    <source>
        <dbReference type="Pfam" id="PF00561"/>
    </source>
</evidence>
<comment type="caution">
    <text evidence="2">The sequence shown here is derived from an EMBL/GenBank/DDBJ whole genome shotgun (WGS) entry which is preliminary data.</text>
</comment>
<dbReference type="PANTHER" id="PTHR43194">
    <property type="entry name" value="HYDROLASE ALPHA/BETA FOLD FAMILY"/>
    <property type="match status" value="1"/>
</dbReference>
<dbReference type="Gene3D" id="3.40.50.1820">
    <property type="entry name" value="alpha/beta hydrolase"/>
    <property type="match status" value="1"/>
</dbReference>
<dbReference type="InterPro" id="IPR029058">
    <property type="entry name" value="AB_hydrolase_fold"/>
</dbReference>
<organism evidence="2 3">
    <name type="scientific">Sphingomonas astaxanthinifaciens DSM 22298</name>
    <dbReference type="NCBI Taxonomy" id="1123267"/>
    <lineage>
        <taxon>Bacteria</taxon>
        <taxon>Pseudomonadati</taxon>
        <taxon>Pseudomonadota</taxon>
        <taxon>Alphaproteobacteria</taxon>
        <taxon>Sphingomonadales</taxon>
        <taxon>Sphingomonadaceae</taxon>
        <taxon>Sphingomonas</taxon>
    </lineage>
</organism>
<keyword evidence="3" id="KW-1185">Reference proteome</keyword>
<dbReference type="PRINTS" id="PR00111">
    <property type="entry name" value="ABHYDROLASE"/>
</dbReference>
<evidence type="ECO:0000313" key="2">
    <source>
        <dbReference type="EMBL" id="GLR48627.1"/>
    </source>
</evidence>
<keyword evidence="2" id="KW-0378">Hydrolase</keyword>
<evidence type="ECO:0000313" key="3">
    <source>
        <dbReference type="Proteomes" id="UP001156703"/>
    </source>
</evidence>
<dbReference type="InterPro" id="IPR050228">
    <property type="entry name" value="Carboxylesterase_BioH"/>
</dbReference>
<dbReference type="Pfam" id="PF00561">
    <property type="entry name" value="Abhydrolase_1"/>
    <property type="match status" value="1"/>
</dbReference>
<proteinExistence type="predicted"/>
<gene>
    <name evidence="2" type="ORF">GCM10007925_23450</name>
</gene>
<dbReference type="PANTHER" id="PTHR43194:SF2">
    <property type="entry name" value="PEROXISOMAL MEMBRANE PROTEIN LPX1"/>
    <property type="match status" value="1"/>
</dbReference>
<dbReference type="GO" id="GO:0016787">
    <property type="term" value="F:hydrolase activity"/>
    <property type="evidence" value="ECO:0007669"/>
    <property type="project" value="UniProtKB-KW"/>
</dbReference>
<protein>
    <submittedName>
        <fullName evidence="2">Alpha/beta hydrolase</fullName>
    </submittedName>
</protein>
<sequence>MAILSTSLGPIGIERCGEGGVPLLFLHGVGSDRHAWAPQMAAFGDERLAIAIDWPGYGDSGFIADATRITFAEAALAVLDALGIERAHVCGLSLGGVIALRMAADAPDRIASLVLADTFAVHPEGRAIYDRSLAGAASLGLAGLAEARADALLAQPADSATRAEVVATMSRIDPAAYALAAAAVWLADQRAEAADIAHPTLILHGSEDHITPAALSDELKTLIPHAALVEITGAGHLPNLEQPAIFNRVLASFLSGVEEKP</sequence>
<dbReference type="SUPFAM" id="SSF53474">
    <property type="entry name" value="alpha/beta-Hydrolases"/>
    <property type="match status" value="1"/>
</dbReference>
<accession>A0ABQ5ZAC1</accession>
<dbReference type="InterPro" id="IPR000073">
    <property type="entry name" value="AB_hydrolase_1"/>
</dbReference>
<reference evidence="3" key="1">
    <citation type="journal article" date="2019" name="Int. J. Syst. Evol. Microbiol.">
        <title>The Global Catalogue of Microorganisms (GCM) 10K type strain sequencing project: providing services to taxonomists for standard genome sequencing and annotation.</title>
        <authorList>
            <consortium name="The Broad Institute Genomics Platform"/>
            <consortium name="The Broad Institute Genome Sequencing Center for Infectious Disease"/>
            <person name="Wu L."/>
            <person name="Ma J."/>
        </authorList>
    </citation>
    <scope>NUCLEOTIDE SEQUENCE [LARGE SCALE GENOMIC DNA]</scope>
    <source>
        <strain evidence="3">NBRC 102146</strain>
    </source>
</reference>
<dbReference type="Proteomes" id="UP001156703">
    <property type="component" value="Unassembled WGS sequence"/>
</dbReference>
<feature type="domain" description="AB hydrolase-1" evidence="1">
    <location>
        <begin position="22"/>
        <end position="242"/>
    </location>
</feature>
<dbReference type="RefSeq" id="WP_051676704.1">
    <property type="nucleotide sequence ID" value="NZ_BSOO01000032.1"/>
</dbReference>
<name>A0ABQ5ZAC1_9SPHN</name>